<proteinExistence type="predicted"/>
<gene>
    <name evidence="4" type="ORF">PPERSA_00386</name>
</gene>
<reference evidence="4 5" key="1">
    <citation type="journal article" date="2015" name="Sci. Rep.">
        <title>Genome of the facultative scuticociliatosis pathogen Pseudocohnilembus persalinus provides insight into its virulence through horizontal gene transfer.</title>
        <authorList>
            <person name="Xiong J."/>
            <person name="Wang G."/>
            <person name="Cheng J."/>
            <person name="Tian M."/>
            <person name="Pan X."/>
            <person name="Warren A."/>
            <person name="Jiang C."/>
            <person name="Yuan D."/>
            <person name="Miao W."/>
        </authorList>
    </citation>
    <scope>NUCLEOTIDE SEQUENCE [LARGE SCALE GENOMIC DNA]</scope>
    <source>
        <strain evidence="4">36N120E</strain>
    </source>
</reference>
<dbReference type="PANTHER" id="PTHR39290">
    <property type="entry name" value="C3H1-TYPE DOMAIN-CONTAINING PROTEIN-RELATED"/>
    <property type="match status" value="1"/>
</dbReference>
<evidence type="ECO:0000256" key="1">
    <source>
        <dbReference type="SAM" id="Coils"/>
    </source>
</evidence>
<dbReference type="InterPro" id="IPR029063">
    <property type="entry name" value="SAM-dependent_MTases_sf"/>
</dbReference>
<dbReference type="Proteomes" id="UP000054937">
    <property type="component" value="Unassembled WGS sequence"/>
</dbReference>
<dbReference type="EMBL" id="LDAU01000085">
    <property type="protein sequence ID" value="KRX07229.1"/>
    <property type="molecule type" value="Genomic_DNA"/>
</dbReference>
<protein>
    <recommendedName>
        <fullName evidence="3">Methyltransferase small domain-containing protein</fullName>
    </recommendedName>
</protein>
<keyword evidence="5" id="KW-1185">Reference proteome</keyword>
<dbReference type="SUPFAM" id="SSF53335">
    <property type="entry name" value="S-adenosyl-L-methionine-dependent methyltransferases"/>
    <property type="match status" value="1"/>
</dbReference>
<feature type="compositionally biased region" description="Low complexity" evidence="2">
    <location>
        <begin position="908"/>
        <end position="929"/>
    </location>
</feature>
<evidence type="ECO:0000259" key="3">
    <source>
        <dbReference type="Pfam" id="PF05175"/>
    </source>
</evidence>
<dbReference type="InParanoid" id="A0A0V0QYU3"/>
<evidence type="ECO:0000256" key="2">
    <source>
        <dbReference type="SAM" id="MobiDB-lite"/>
    </source>
</evidence>
<dbReference type="SMART" id="SM00028">
    <property type="entry name" value="TPR"/>
    <property type="match status" value="2"/>
</dbReference>
<dbReference type="InterPro" id="IPR019734">
    <property type="entry name" value="TPR_rpt"/>
</dbReference>
<accession>A0A0V0QYU3</accession>
<dbReference type="InterPro" id="IPR007848">
    <property type="entry name" value="Small_mtfrase_dom"/>
</dbReference>
<feature type="region of interest" description="Disordered" evidence="2">
    <location>
        <begin position="897"/>
        <end position="968"/>
    </location>
</feature>
<keyword evidence="1" id="KW-0175">Coiled coil</keyword>
<evidence type="ECO:0000313" key="5">
    <source>
        <dbReference type="Proteomes" id="UP000054937"/>
    </source>
</evidence>
<dbReference type="SUPFAM" id="SSF48452">
    <property type="entry name" value="TPR-like"/>
    <property type="match status" value="1"/>
</dbReference>
<sequence>MIAKIPTQLKKDDDIQRLFSFGELLEKKEDSEHVTFIHEQDRSRLVSDNTKRLYTVKDQDDNIATIVFDCVTKQIFYEKQCQSIEEFELESKTIVQLYDRFGNQLDNMLAIVRDLDEQEQRIYYEQGILTFRQICELQEQQKKYWFNEQNKLKNIFTQVFANLHEFFEQGFYYGNLSLDNIVFCRKENGEPGLQPKFFDLGYGTFDYQQILRQEHQQFLNNSGPPSDENERKTLELLILGQIFQDIMYNSIVEYENNKLEAFAEIGQKPYNYTDEDEMEESSSINQIMKKIREYYEPELVDALTCILMEENYEIILEKMLALNIDMDDPNLIIEDNENVQINEVIKKVQEINVTSIEELYAYLKILRNLDQWVTGARTIVNSLNKYPYKENYDLILEAFIFYKNAGWDCTPIGEAVAEFVDSLRKNKDTFFKLNIFKLFTEKNPAKYKEIYQESVDHFQLADNPPAFAEINTYLGLIMDTLNQQEQAIQFLIKAQSIYENLEEDTDEKIMGFECLARLTQSPASKLQILNQIYKIYRTQRVFQGERYAQLMENFADTHKALVQEQQQKSMTDSQMKGQMDESQEFQTKEHDYSLLSDFYSISQDGYTFIKNVIEYLLQIKPEKDKELISDMITLANVEQLDKIIDEMIIQKASLFEETNQFLEAQALLEVSYKILSKIEQSQLTQKIRDQLEILRLKHMYQETQKDFLLTEGFEKASSKDDQNYFLKRWNIELISKGDLKRALKSIINNLPNCEQNKIDASESLILIAIIYKKMEKFEKANESILQAQELIEDYNIYFLQQFVKDQISYTRFLAQEQIDNKLEFNRKQYKKMLKKRKAKRTAMIEQIKKQKENNPEIYQQQKLTKKLEKAQRKNDEKQVKALQQKTEQLQNKLQENLEPEIQSKNQQNNGALNEENKTNNNKAENVNPAPFHFITKKKQLQQKKQQEELQKQQEQEENSRTKELEDQEISMTEEQIQICQNIKEKQLNLEENQKQRNIFFILQHARMALFLNNQEFAQKILSIFLNKIDTQKTSGITVPREYIQDEYNYLKDFTNKKSTISIKQKIELIIQIDQIFFKIYYDNVTNTKEKVSLMLVNPLSFLYYSVSKEENERNFKAFVQRIGKQAKKFLPLYEFTADGQNLSKVQKETAISEETQIDFPFYQNSLLEMLQLRMKETITLFNMDPVLVQKDFIELAKKNQAQNLDFNDLEDIENYCFDHGPRGPPISYELFQNWRSNCASWANRIYAFAALNKQNLKTIYKHIGPNAIEVGAGTGYLSYLLKKNKPELNIVAQDLFPTNDKSLKNVYHGHSPSFMEVQLADVDVLKQDKYKNFDLIISYPPPKNLMAYLALKHFRGDRFIYFGEWRGVTATNQFEAYLHVNFKLVVQQAIPVFSDQACDLTIWERRPLPIEQPWPLIIETKEEFQNQEPQPIHCVVCKRNLTLRQNLYKCMFCRQNYYCSQKCLENDEDKHNNLHYIRGIFTDYDQLNIKDPQQFAETQHVRISKTVKKEVKFIIENVKKLQKIQEKQSNGQLDLEEYAAQIDSQIKKKTKKN</sequence>
<feature type="compositionally biased region" description="Basic and acidic residues" evidence="2">
    <location>
        <begin position="944"/>
        <end position="964"/>
    </location>
</feature>
<feature type="domain" description="Methyltransferase small" evidence="3">
    <location>
        <begin position="1257"/>
        <end position="1343"/>
    </location>
</feature>
<feature type="coiled-coil region" evidence="1">
    <location>
        <begin position="860"/>
        <end position="892"/>
    </location>
</feature>
<dbReference type="Gene3D" id="3.40.50.150">
    <property type="entry name" value="Vaccinia Virus protein VP39"/>
    <property type="match status" value="1"/>
</dbReference>
<dbReference type="PANTHER" id="PTHR39290:SF6">
    <property type="entry name" value="S-ADENOSYL-L-METHIONINE-DEPENDENT METHYLTRANSFERASES SUPERFAMILY PROTEIN"/>
    <property type="match status" value="1"/>
</dbReference>
<dbReference type="InterPro" id="IPR011990">
    <property type="entry name" value="TPR-like_helical_dom_sf"/>
</dbReference>
<comment type="caution">
    <text evidence="4">The sequence shown here is derived from an EMBL/GenBank/DDBJ whole genome shotgun (WGS) entry which is preliminary data.</text>
</comment>
<evidence type="ECO:0000313" key="4">
    <source>
        <dbReference type="EMBL" id="KRX07229.1"/>
    </source>
</evidence>
<dbReference type="Pfam" id="PF05175">
    <property type="entry name" value="MTS"/>
    <property type="match status" value="1"/>
</dbReference>
<dbReference type="OrthoDB" id="5411518at2759"/>
<dbReference type="GO" id="GO:0008168">
    <property type="term" value="F:methyltransferase activity"/>
    <property type="evidence" value="ECO:0007669"/>
    <property type="project" value="InterPro"/>
</dbReference>
<organism evidence="4 5">
    <name type="scientific">Pseudocohnilembus persalinus</name>
    <name type="common">Ciliate</name>
    <dbReference type="NCBI Taxonomy" id="266149"/>
    <lineage>
        <taxon>Eukaryota</taxon>
        <taxon>Sar</taxon>
        <taxon>Alveolata</taxon>
        <taxon>Ciliophora</taxon>
        <taxon>Intramacronucleata</taxon>
        <taxon>Oligohymenophorea</taxon>
        <taxon>Scuticociliatia</taxon>
        <taxon>Philasterida</taxon>
        <taxon>Pseudocohnilembidae</taxon>
        <taxon>Pseudocohnilembus</taxon>
    </lineage>
</organism>
<name>A0A0V0QYU3_PSEPJ</name>